<dbReference type="EMBL" id="AVOT02135568">
    <property type="protein sequence ID" value="MBW0589756.1"/>
    <property type="molecule type" value="Genomic_DNA"/>
</dbReference>
<proteinExistence type="predicted"/>
<evidence type="ECO:0000256" key="1">
    <source>
        <dbReference type="SAM" id="MobiDB-lite"/>
    </source>
</evidence>
<dbReference type="Proteomes" id="UP000765509">
    <property type="component" value="Unassembled WGS sequence"/>
</dbReference>
<name>A0A9Q3L051_9BASI</name>
<dbReference type="AlphaFoldDB" id="A0A9Q3L051"/>
<comment type="caution">
    <text evidence="2">The sequence shown here is derived from an EMBL/GenBank/DDBJ whole genome shotgun (WGS) entry which is preliminary data.</text>
</comment>
<protein>
    <submittedName>
        <fullName evidence="2">Uncharacterized protein</fullName>
    </submittedName>
</protein>
<evidence type="ECO:0000313" key="2">
    <source>
        <dbReference type="EMBL" id="MBW0589756.1"/>
    </source>
</evidence>
<gene>
    <name evidence="2" type="ORF">O181_129471</name>
</gene>
<feature type="compositionally biased region" description="Polar residues" evidence="1">
    <location>
        <begin position="58"/>
        <end position="72"/>
    </location>
</feature>
<sequence length="106" mass="12672">MLPQVHQGMMNSWDILKKFLKEEEIVRYSNGWNPISFKPQIKKIKEYRANKEKIKQGRNASSLYQKASSQLTCPRREEEQEKELEEIVFPKLQDPKKSEKMPWTMS</sequence>
<keyword evidence="3" id="KW-1185">Reference proteome</keyword>
<accession>A0A9Q3L051</accession>
<reference evidence="2" key="1">
    <citation type="submission" date="2021-03" db="EMBL/GenBank/DDBJ databases">
        <title>Draft genome sequence of rust myrtle Austropuccinia psidii MF-1, a brazilian biotype.</title>
        <authorList>
            <person name="Quecine M.C."/>
            <person name="Pachon D.M.R."/>
            <person name="Bonatelli M.L."/>
            <person name="Correr F.H."/>
            <person name="Franceschini L.M."/>
            <person name="Leite T.F."/>
            <person name="Margarido G.R.A."/>
            <person name="Almeida C.A."/>
            <person name="Ferrarezi J.A."/>
            <person name="Labate C.A."/>
        </authorList>
    </citation>
    <scope>NUCLEOTIDE SEQUENCE</scope>
    <source>
        <strain evidence="2">MF-1</strain>
    </source>
</reference>
<feature type="region of interest" description="Disordered" evidence="1">
    <location>
        <begin position="53"/>
        <end position="106"/>
    </location>
</feature>
<evidence type="ECO:0000313" key="3">
    <source>
        <dbReference type="Proteomes" id="UP000765509"/>
    </source>
</evidence>
<organism evidence="2 3">
    <name type="scientific">Austropuccinia psidii MF-1</name>
    <dbReference type="NCBI Taxonomy" id="1389203"/>
    <lineage>
        <taxon>Eukaryota</taxon>
        <taxon>Fungi</taxon>
        <taxon>Dikarya</taxon>
        <taxon>Basidiomycota</taxon>
        <taxon>Pucciniomycotina</taxon>
        <taxon>Pucciniomycetes</taxon>
        <taxon>Pucciniales</taxon>
        <taxon>Sphaerophragmiaceae</taxon>
        <taxon>Austropuccinia</taxon>
    </lineage>
</organism>